<sequence>MESTELNNTLLALLLALKDSDISLSDTEQSDLYQAAEQLSANPKAWEILIAPRLLMTIQANPALNHRFQAAKSQLDNLGDRIPLNLLPNEAELEQAAPKQKPQPTTRAIPQVSASDLRSNEITNMAIRVMTTSNPAETAKKLNGFEQFQQFLSQNLSQNQ</sequence>
<evidence type="ECO:0000313" key="3">
    <source>
        <dbReference type="Proteomes" id="UP000218785"/>
    </source>
</evidence>
<dbReference type="Proteomes" id="UP000218785">
    <property type="component" value="Chromosome"/>
</dbReference>
<evidence type="ECO:0000256" key="1">
    <source>
        <dbReference type="SAM" id="MobiDB-lite"/>
    </source>
</evidence>
<dbReference type="EMBL" id="AP018248">
    <property type="protein sequence ID" value="BAY98378.1"/>
    <property type="molecule type" value="Genomic_DNA"/>
</dbReference>
<dbReference type="KEGG" id="ttq:NIES37_23280"/>
<keyword evidence="3" id="KW-1185">Reference proteome</keyword>
<accession>A0A1Z4MY51</accession>
<proteinExistence type="predicted"/>
<dbReference type="AlphaFoldDB" id="A0A1Z4MY51"/>
<reference evidence="2 3" key="1">
    <citation type="submission" date="2017-06" db="EMBL/GenBank/DDBJ databases">
        <title>Genome sequencing of cyanobaciteial culture collection at National Institute for Environmental Studies (NIES).</title>
        <authorList>
            <person name="Hirose Y."/>
            <person name="Shimura Y."/>
            <person name="Fujisawa T."/>
            <person name="Nakamura Y."/>
            <person name="Kawachi M."/>
        </authorList>
    </citation>
    <scope>NUCLEOTIDE SEQUENCE [LARGE SCALE GENOMIC DNA]</scope>
    <source>
        <strain evidence="2 3">NIES-37</strain>
    </source>
</reference>
<feature type="compositionally biased region" description="Polar residues" evidence="1">
    <location>
        <begin position="102"/>
        <end position="111"/>
    </location>
</feature>
<organism evidence="2 3">
    <name type="scientific">Tolypothrix tenuis PCC 7101</name>
    <dbReference type="NCBI Taxonomy" id="231146"/>
    <lineage>
        <taxon>Bacteria</taxon>
        <taxon>Bacillati</taxon>
        <taxon>Cyanobacteriota</taxon>
        <taxon>Cyanophyceae</taxon>
        <taxon>Nostocales</taxon>
        <taxon>Tolypothrichaceae</taxon>
        <taxon>Tolypothrix</taxon>
    </lineage>
</organism>
<gene>
    <name evidence="2" type="ORF">NIES37_23280</name>
</gene>
<name>A0A1Z4MY51_9CYAN</name>
<feature type="region of interest" description="Disordered" evidence="1">
    <location>
        <begin position="92"/>
        <end position="111"/>
    </location>
</feature>
<dbReference type="RefSeq" id="WP_096575737.1">
    <property type="nucleotide sequence ID" value="NZ_CAWNJS010000001.1"/>
</dbReference>
<protein>
    <submittedName>
        <fullName evidence="2">Uncharacterized protein</fullName>
    </submittedName>
</protein>
<evidence type="ECO:0000313" key="2">
    <source>
        <dbReference type="EMBL" id="BAY98378.1"/>
    </source>
</evidence>